<name>A0A914UJZ7_9BILA</name>
<keyword evidence="1" id="KW-1185">Reference proteome</keyword>
<accession>A0A914UJZ7</accession>
<dbReference type="Proteomes" id="UP000887566">
    <property type="component" value="Unplaced"/>
</dbReference>
<evidence type="ECO:0000313" key="2">
    <source>
        <dbReference type="WBParaSite" id="PSAMB.scaffold106size78906.g2125.t1"/>
    </source>
</evidence>
<sequence>MRSERRKTQRNCRISAALHRTAACTVVGGMAIRLTNCGGINSGRLSESERFSGRRGARYFLARAGDRAAPAVRSADGRHALSTMPPLRTLTIVPLQNAEQMDAVRADADFSQAINVVLPPIDESGAWFLVRPGNVARAERKGGNPRVLLCGWRKTCLHACRMSIDGQINTRDGLFAEPYWQRAPAPSRVAGRRLVLVLVVCPCRR</sequence>
<organism evidence="1 2">
    <name type="scientific">Plectus sambesii</name>
    <dbReference type="NCBI Taxonomy" id="2011161"/>
    <lineage>
        <taxon>Eukaryota</taxon>
        <taxon>Metazoa</taxon>
        <taxon>Ecdysozoa</taxon>
        <taxon>Nematoda</taxon>
        <taxon>Chromadorea</taxon>
        <taxon>Plectida</taxon>
        <taxon>Plectina</taxon>
        <taxon>Plectoidea</taxon>
        <taxon>Plectidae</taxon>
        <taxon>Plectus</taxon>
    </lineage>
</organism>
<dbReference type="AlphaFoldDB" id="A0A914UJZ7"/>
<reference evidence="2" key="1">
    <citation type="submission" date="2022-11" db="UniProtKB">
        <authorList>
            <consortium name="WormBaseParasite"/>
        </authorList>
    </citation>
    <scope>IDENTIFICATION</scope>
</reference>
<proteinExistence type="predicted"/>
<dbReference type="WBParaSite" id="PSAMB.scaffold106size78906.g2125.t1">
    <property type="protein sequence ID" value="PSAMB.scaffold106size78906.g2125.t1"/>
    <property type="gene ID" value="PSAMB.scaffold106size78906.g2125"/>
</dbReference>
<evidence type="ECO:0000313" key="1">
    <source>
        <dbReference type="Proteomes" id="UP000887566"/>
    </source>
</evidence>
<protein>
    <submittedName>
        <fullName evidence="2">Uncharacterized protein</fullName>
    </submittedName>
</protein>